<sequence>MMRLSVFSRRRETYGATQVQEFVIGCAPISLMKLSVPSAGGGFCLLASSGAQTSQYRVRLWYGAMPATWVSVLMGPLTESGYSPSLCFGVYKVWKVCLIELIAVSDRFS</sequence>
<gene>
    <name evidence="1" type="ORF">FHR36_006100</name>
</gene>
<protein>
    <submittedName>
        <fullName evidence="1">Uncharacterized protein</fullName>
    </submittedName>
</protein>
<keyword evidence="2" id="KW-1185">Reference proteome</keyword>
<dbReference type="EMBL" id="JAMZDX010000006">
    <property type="protein sequence ID" value="MCP2312919.1"/>
    <property type="molecule type" value="Genomic_DNA"/>
</dbReference>
<reference evidence="1 2" key="1">
    <citation type="submission" date="2022-06" db="EMBL/GenBank/DDBJ databases">
        <title>Sequencing the genomes of 1000 actinobacteria strains.</title>
        <authorList>
            <person name="Klenk H.-P."/>
        </authorList>
    </citation>
    <scope>NUCLEOTIDE SEQUENCE [LARGE SCALE GENOMIC DNA]</scope>
    <source>
        <strain evidence="1 2">DSM 41656</strain>
    </source>
</reference>
<dbReference type="Proteomes" id="UP001206483">
    <property type="component" value="Unassembled WGS sequence"/>
</dbReference>
<organism evidence="1 2">
    <name type="scientific">Kitasatospora paracochleata</name>
    <dbReference type="NCBI Taxonomy" id="58354"/>
    <lineage>
        <taxon>Bacteria</taxon>
        <taxon>Bacillati</taxon>
        <taxon>Actinomycetota</taxon>
        <taxon>Actinomycetes</taxon>
        <taxon>Kitasatosporales</taxon>
        <taxon>Streptomycetaceae</taxon>
        <taxon>Kitasatospora</taxon>
    </lineage>
</organism>
<accession>A0ABT1J6R8</accession>
<name>A0ABT1J6R8_9ACTN</name>
<evidence type="ECO:0000313" key="1">
    <source>
        <dbReference type="EMBL" id="MCP2312919.1"/>
    </source>
</evidence>
<proteinExistence type="predicted"/>
<evidence type="ECO:0000313" key="2">
    <source>
        <dbReference type="Proteomes" id="UP001206483"/>
    </source>
</evidence>
<comment type="caution">
    <text evidence="1">The sequence shown here is derived from an EMBL/GenBank/DDBJ whole genome shotgun (WGS) entry which is preliminary data.</text>
</comment>